<dbReference type="AlphaFoldDB" id="A0A6P5L5J2"/>
<dbReference type="GO" id="GO:0004930">
    <property type="term" value="F:G protein-coupled receptor activity"/>
    <property type="evidence" value="ECO:0007669"/>
    <property type="project" value="UniProtKB-KW"/>
</dbReference>
<keyword evidence="9 14" id="KW-0675">Receptor</keyword>
<evidence type="ECO:0000256" key="15">
    <source>
        <dbReference type="SAM" id="Phobius"/>
    </source>
</evidence>
<feature type="transmembrane region" description="Helical" evidence="15">
    <location>
        <begin position="50"/>
        <end position="69"/>
    </location>
</feature>
<keyword evidence="5 14" id="KW-0812">Transmembrane</keyword>
<dbReference type="KEGG" id="pcw:110216194"/>
<dbReference type="FunFam" id="1.20.1070.10:FF:000055">
    <property type="entry name" value="Taste receptor type 2"/>
    <property type="match status" value="1"/>
</dbReference>
<organism evidence="16 17">
    <name type="scientific">Phascolarctos cinereus</name>
    <name type="common">Koala</name>
    <dbReference type="NCBI Taxonomy" id="38626"/>
    <lineage>
        <taxon>Eukaryota</taxon>
        <taxon>Metazoa</taxon>
        <taxon>Chordata</taxon>
        <taxon>Craniata</taxon>
        <taxon>Vertebrata</taxon>
        <taxon>Euteleostomi</taxon>
        <taxon>Mammalia</taxon>
        <taxon>Metatheria</taxon>
        <taxon>Diprotodontia</taxon>
        <taxon>Phascolarctidae</taxon>
        <taxon>Phascolarctos</taxon>
    </lineage>
</organism>
<keyword evidence="8 14" id="KW-0472">Membrane</keyword>
<dbReference type="InParanoid" id="A0A6P5L5J2"/>
<dbReference type="GeneID" id="110216194"/>
<proteinExistence type="inferred from homology"/>
<evidence type="ECO:0000256" key="12">
    <source>
        <dbReference type="ARBA" id="ARBA00024847"/>
    </source>
</evidence>
<evidence type="ECO:0000256" key="5">
    <source>
        <dbReference type="ARBA" id="ARBA00022692"/>
    </source>
</evidence>
<dbReference type="FunCoup" id="A0A6P5L5J2">
    <property type="interactions" value="317"/>
</dbReference>
<evidence type="ECO:0000313" key="17">
    <source>
        <dbReference type="RefSeq" id="XP_020853650.1"/>
    </source>
</evidence>
<feature type="transmembrane region" description="Helical" evidence="15">
    <location>
        <begin position="186"/>
        <end position="212"/>
    </location>
</feature>
<keyword evidence="16" id="KW-1185">Reference proteome</keyword>
<keyword evidence="11 14" id="KW-0807">Transducer</keyword>
<sequence length="339" mass="39244">MLGSTEMFGPFAIFAMVLYVLLSFLGIMANGFIVVVLGREWVRSHQLSPCDMILISLGASCFCLLWLGMIHDFYFFFLHHLQYSKEHAHQYFGIYWDFLNSTKFWFAAWLSVFFCVKTANFTHPIFLWLKWRVNGLVPWFLLISLLISFIVTMLCFVGNNALYQAFLQGTFSGNATYYSFTRNLEIHYFFPLKLITLSTPGSIFVVSIVLLITSLWRHSSKMQHSAHGTQDFSTEAHTRALKSLVSFLVRYAVSFLSLIIDVTILSGFWSTWYWPWQIVIYMSTSIHPFILILGNSHLEGALMKLLLLPKTFWNDKRMSSPTEDMHLSLPYQGKDSTEK</sequence>
<keyword evidence="10" id="KW-0325">Glycoprotein</keyword>
<feature type="transmembrane region" description="Helical" evidence="15">
    <location>
        <begin position="12"/>
        <end position="38"/>
    </location>
</feature>
<protein>
    <recommendedName>
        <fullName evidence="14">Taste receptor type 2</fullName>
    </recommendedName>
</protein>
<evidence type="ECO:0000256" key="4">
    <source>
        <dbReference type="ARBA" id="ARBA00022606"/>
    </source>
</evidence>
<dbReference type="Pfam" id="PF05296">
    <property type="entry name" value="TAS2R"/>
    <property type="match status" value="1"/>
</dbReference>
<evidence type="ECO:0000256" key="1">
    <source>
        <dbReference type="ARBA" id="ARBA00004141"/>
    </source>
</evidence>
<dbReference type="RefSeq" id="XP_020853650.1">
    <property type="nucleotide sequence ID" value="XM_020997991.1"/>
</dbReference>
<evidence type="ECO:0000313" key="16">
    <source>
        <dbReference type="Proteomes" id="UP000515140"/>
    </source>
</evidence>
<dbReference type="PANTHER" id="PTHR11394:SF73">
    <property type="entry name" value="TASTE RECEPTOR TYPE 2 MEMBER 41"/>
    <property type="match status" value="1"/>
</dbReference>
<comment type="function">
    <text evidence="12">Receptor that may play a role in the perception of bitterness and is gustducin-linked. May play a role in sensing the chemical composition of the gastrointestinal content. The activity of this receptor may stimulate alpha gustducin, mediate PLC-beta-2 activation and lead to the gating of TRPM5.</text>
</comment>
<gene>
    <name evidence="17" type="primary">LOC110216194</name>
</gene>
<evidence type="ECO:0000256" key="8">
    <source>
        <dbReference type="ARBA" id="ARBA00023136"/>
    </source>
</evidence>
<evidence type="ECO:0000256" key="2">
    <source>
        <dbReference type="ARBA" id="ARBA00007376"/>
    </source>
</evidence>
<reference evidence="17" key="1">
    <citation type="submission" date="2025-08" db="UniProtKB">
        <authorList>
            <consortium name="RefSeq"/>
        </authorList>
    </citation>
    <scope>IDENTIFICATION</scope>
    <source>
        <tissue evidence="17">Spleen</tissue>
    </source>
</reference>
<dbReference type="GO" id="GO:0016020">
    <property type="term" value="C:membrane"/>
    <property type="evidence" value="ECO:0007669"/>
    <property type="project" value="UniProtKB-SubCell"/>
</dbReference>
<keyword evidence="3 14" id="KW-0919">Taste</keyword>
<dbReference type="Proteomes" id="UP000515140">
    <property type="component" value="Unplaced"/>
</dbReference>
<name>A0A6P5L5J2_PHACI</name>
<comment type="subcellular location">
    <subcellularLocation>
        <location evidence="1 14">Membrane</location>
        <topology evidence="1 14">Multi-pass membrane protein</topology>
    </subcellularLocation>
</comment>
<evidence type="ECO:0000256" key="11">
    <source>
        <dbReference type="ARBA" id="ARBA00023224"/>
    </source>
</evidence>
<feature type="transmembrane region" description="Helical" evidence="15">
    <location>
        <begin position="274"/>
        <end position="294"/>
    </location>
</feature>
<evidence type="ECO:0000256" key="14">
    <source>
        <dbReference type="RuleBase" id="RU004424"/>
    </source>
</evidence>
<dbReference type="PANTHER" id="PTHR11394">
    <property type="entry name" value="TASTE RECEPTOR TYPE 2"/>
    <property type="match status" value="1"/>
</dbReference>
<evidence type="ECO:0000256" key="3">
    <source>
        <dbReference type="ARBA" id="ARBA00022480"/>
    </source>
</evidence>
<keyword evidence="6 15" id="KW-1133">Transmembrane helix</keyword>
<feature type="transmembrane region" description="Helical" evidence="15">
    <location>
        <begin position="139"/>
        <end position="166"/>
    </location>
</feature>
<dbReference type="InterPro" id="IPR007960">
    <property type="entry name" value="TAS2R"/>
</dbReference>
<evidence type="ECO:0000256" key="9">
    <source>
        <dbReference type="ARBA" id="ARBA00023170"/>
    </source>
</evidence>
<evidence type="ECO:0000256" key="13">
    <source>
        <dbReference type="RuleBase" id="RU004423"/>
    </source>
</evidence>
<dbReference type="SUPFAM" id="SSF81321">
    <property type="entry name" value="Family A G protein-coupled receptor-like"/>
    <property type="match status" value="1"/>
</dbReference>
<feature type="transmembrane region" description="Helical" evidence="15">
    <location>
        <begin position="104"/>
        <end position="127"/>
    </location>
</feature>
<keyword evidence="4 14" id="KW-0716">Sensory transduction</keyword>
<evidence type="ECO:0000256" key="10">
    <source>
        <dbReference type="ARBA" id="ARBA00023180"/>
    </source>
</evidence>
<dbReference type="GO" id="GO:0033038">
    <property type="term" value="F:bitter taste receptor activity"/>
    <property type="evidence" value="ECO:0007669"/>
    <property type="project" value="InterPro"/>
</dbReference>
<accession>A0A6P5L5J2</accession>
<dbReference type="Gene3D" id="1.20.1070.10">
    <property type="entry name" value="Rhodopsin 7-helix transmembrane proteins"/>
    <property type="match status" value="1"/>
</dbReference>
<evidence type="ECO:0000256" key="7">
    <source>
        <dbReference type="ARBA" id="ARBA00023040"/>
    </source>
</evidence>
<keyword evidence="7 14" id="KW-0297">G-protein coupled receptor</keyword>
<evidence type="ECO:0000256" key="6">
    <source>
        <dbReference type="ARBA" id="ARBA00022989"/>
    </source>
</evidence>
<feature type="transmembrane region" description="Helical" evidence="15">
    <location>
        <begin position="248"/>
        <end position="268"/>
    </location>
</feature>
<comment type="similarity">
    <text evidence="2 13">Belongs to the G-protein coupled receptor T2R family.</text>
</comment>